<evidence type="ECO:0000256" key="3">
    <source>
        <dbReference type="ARBA" id="ARBA00022448"/>
    </source>
</evidence>
<feature type="transmembrane region" description="Helical" evidence="12">
    <location>
        <begin position="50"/>
        <end position="71"/>
    </location>
</feature>
<sequence>MAAEVSQFAKWVMEVDMFPVFFGAHFLLASTIVREDSKDLGPRFRQEHPFAMWFCTIMAGLSGVFVANFLFGDPLVDVMKENALIIYLTLVWYLMNYSPYDAVYKIALSPPVFLSASVLQECLRVRFIFLGLKQAARVYPGAYIIILLGGVIKGNGYGFIRVVERLIRGKWNPGNNDILEVTYFAKSGLYASFLFLLHHFKFLNVPIEFLYLGVVAVFIICRMLTAVAGIKDPFLPIELPICRVLFGSTGKEKVAAKDPVKDKLDKKKN</sequence>
<keyword evidence="13" id="KW-1185">Reference proteome</keyword>
<organism evidence="13 14">
    <name type="scientific">Aplysia californica</name>
    <name type="common">California sea hare</name>
    <dbReference type="NCBI Taxonomy" id="6500"/>
    <lineage>
        <taxon>Eukaryota</taxon>
        <taxon>Metazoa</taxon>
        <taxon>Spiralia</taxon>
        <taxon>Lophotrochozoa</taxon>
        <taxon>Mollusca</taxon>
        <taxon>Gastropoda</taxon>
        <taxon>Heterobranchia</taxon>
        <taxon>Euthyneura</taxon>
        <taxon>Tectipleura</taxon>
        <taxon>Aplysiida</taxon>
        <taxon>Aplysioidea</taxon>
        <taxon>Aplysiidae</taxon>
        <taxon>Aplysia</taxon>
    </lineage>
</organism>
<protein>
    <submittedName>
        <fullName evidence="14">Trimeric intracellular cation channel type 1B.2</fullName>
    </submittedName>
</protein>
<reference evidence="14" key="1">
    <citation type="submission" date="2025-08" db="UniProtKB">
        <authorList>
            <consortium name="RefSeq"/>
        </authorList>
    </citation>
    <scope>IDENTIFICATION</scope>
</reference>
<feature type="transmembrane region" description="Helical" evidence="12">
    <location>
        <begin position="141"/>
        <end position="160"/>
    </location>
</feature>
<keyword evidence="3" id="KW-0813">Transport</keyword>
<dbReference type="PANTHER" id="PTHR12454:SF11">
    <property type="entry name" value="GH25683P"/>
    <property type="match status" value="1"/>
</dbReference>
<keyword evidence="10 12" id="KW-0472">Membrane</keyword>
<comment type="similarity">
    <text evidence="2">Belongs to the TMEM38 family.</text>
</comment>
<accession>A0ABM0JVH5</accession>
<keyword evidence="9" id="KW-0406">Ion transport</keyword>
<keyword evidence="11" id="KW-0407">Ion channel</keyword>
<evidence type="ECO:0000256" key="12">
    <source>
        <dbReference type="SAM" id="Phobius"/>
    </source>
</evidence>
<keyword evidence="6" id="KW-0631">Potassium channel</keyword>
<proteinExistence type="inferred from homology"/>
<evidence type="ECO:0000256" key="6">
    <source>
        <dbReference type="ARBA" id="ARBA00022826"/>
    </source>
</evidence>
<evidence type="ECO:0000313" key="13">
    <source>
        <dbReference type="Proteomes" id="UP000694888"/>
    </source>
</evidence>
<keyword evidence="5 12" id="KW-0812">Transmembrane</keyword>
<gene>
    <name evidence="14" type="primary">LOC101859342</name>
</gene>
<evidence type="ECO:0000256" key="4">
    <source>
        <dbReference type="ARBA" id="ARBA00022538"/>
    </source>
</evidence>
<evidence type="ECO:0000256" key="9">
    <source>
        <dbReference type="ARBA" id="ARBA00023065"/>
    </source>
</evidence>
<dbReference type="Proteomes" id="UP000694888">
    <property type="component" value="Unplaced"/>
</dbReference>
<evidence type="ECO:0000256" key="2">
    <source>
        <dbReference type="ARBA" id="ARBA00005766"/>
    </source>
</evidence>
<comment type="subcellular location">
    <subcellularLocation>
        <location evidence="1">Endomembrane system</location>
        <topology evidence="1">Multi-pass membrane protein</topology>
    </subcellularLocation>
</comment>
<evidence type="ECO:0000256" key="7">
    <source>
        <dbReference type="ARBA" id="ARBA00022958"/>
    </source>
</evidence>
<feature type="transmembrane region" description="Helical" evidence="12">
    <location>
        <begin position="83"/>
        <end position="100"/>
    </location>
</feature>
<keyword evidence="4" id="KW-0633">Potassium transport</keyword>
<evidence type="ECO:0000256" key="10">
    <source>
        <dbReference type="ARBA" id="ARBA00023136"/>
    </source>
</evidence>
<name>A0ABM0JVH5_APLCA</name>
<dbReference type="PANTHER" id="PTHR12454">
    <property type="entry name" value="TRIMERIC INTRACELLULAR CATION CHANNEL"/>
    <property type="match status" value="1"/>
</dbReference>
<feature type="transmembrane region" description="Helical" evidence="12">
    <location>
        <begin position="209"/>
        <end position="230"/>
    </location>
</feature>
<evidence type="ECO:0000256" key="11">
    <source>
        <dbReference type="ARBA" id="ARBA00023303"/>
    </source>
</evidence>
<evidence type="ECO:0000256" key="1">
    <source>
        <dbReference type="ARBA" id="ARBA00004127"/>
    </source>
</evidence>
<evidence type="ECO:0000256" key="5">
    <source>
        <dbReference type="ARBA" id="ARBA00022692"/>
    </source>
</evidence>
<evidence type="ECO:0000313" key="14">
    <source>
        <dbReference type="RefSeq" id="XP_005102510.1"/>
    </source>
</evidence>
<dbReference type="Pfam" id="PF05197">
    <property type="entry name" value="TRIC"/>
    <property type="match status" value="1"/>
</dbReference>
<keyword evidence="8 12" id="KW-1133">Transmembrane helix</keyword>
<keyword evidence="7" id="KW-0630">Potassium</keyword>
<dbReference type="GeneID" id="101859342"/>
<dbReference type="InterPro" id="IPR007866">
    <property type="entry name" value="TRIC_channel"/>
</dbReference>
<evidence type="ECO:0000256" key="8">
    <source>
        <dbReference type="ARBA" id="ARBA00022989"/>
    </source>
</evidence>
<dbReference type="RefSeq" id="XP_005102510.1">
    <property type="nucleotide sequence ID" value="XM_005102453.3"/>
</dbReference>